<dbReference type="GO" id="GO:0006397">
    <property type="term" value="P:mRNA processing"/>
    <property type="evidence" value="ECO:0007669"/>
    <property type="project" value="UniProtKB-KW"/>
</dbReference>
<keyword evidence="7" id="KW-0539">Nucleus</keyword>
<evidence type="ECO:0000256" key="2">
    <source>
        <dbReference type="ARBA" id="ARBA00010386"/>
    </source>
</evidence>
<evidence type="ECO:0000313" key="10">
    <source>
        <dbReference type="EMBL" id="KAF2719468.1"/>
    </source>
</evidence>
<feature type="domain" description="Pinin/SDK/MemA protein" evidence="9">
    <location>
        <begin position="94"/>
        <end position="207"/>
    </location>
</feature>
<accession>A0A9P4Q537</accession>
<gene>
    <name evidence="10" type="ORF">K431DRAFT_251336</name>
</gene>
<dbReference type="Pfam" id="PF04696">
    <property type="entry name" value="Pinin_SDK_memA"/>
    <property type="match status" value="1"/>
</dbReference>
<proteinExistence type="inferred from homology"/>
<feature type="region of interest" description="Disordered" evidence="8">
    <location>
        <begin position="223"/>
        <end position="257"/>
    </location>
</feature>
<dbReference type="PANTHER" id="PTHR12707:SF0">
    <property type="entry name" value="PININ"/>
    <property type="match status" value="1"/>
</dbReference>
<feature type="compositionally biased region" description="Basic and acidic residues" evidence="8">
    <location>
        <begin position="245"/>
        <end position="257"/>
    </location>
</feature>
<feature type="compositionally biased region" description="Basic and acidic residues" evidence="8">
    <location>
        <begin position="83"/>
        <end position="96"/>
    </location>
</feature>
<dbReference type="OrthoDB" id="330772at2759"/>
<dbReference type="PANTHER" id="PTHR12707">
    <property type="entry name" value="PINN"/>
    <property type="match status" value="1"/>
</dbReference>
<name>A0A9P4Q537_9PEZI</name>
<keyword evidence="3" id="KW-0507">mRNA processing</keyword>
<comment type="caution">
    <text evidence="10">The sequence shown here is derived from an EMBL/GenBank/DDBJ whole genome shotgun (WGS) entry which is preliminary data.</text>
</comment>
<dbReference type="InterPro" id="IPR006786">
    <property type="entry name" value="Pinin_SDK_MemA"/>
</dbReference>
<dbReference type="EMBL" id="MU003811">
    <property type="protein sequence ID" value="KAF2719468.1"/>
    <property type="molecule type" value="Genomic_DNA"/>
</dbReference>
<dbReference type="AlphaFoldDB" id="A0A9P4Q537"/>
<keyword evidence="5" id="KW-0804">Transcription</keyword>
<dbReference type="Proteomes" id="UP000799441">
    <property type="component" value="Unassembled WGS sequence"/>
</dbReference>
<evidence type="ECO:0000256" key="8">
    <source>
        <dbReference type="SAM" id="MobiDB-lite"/>
    </source>
</evidence>
<keyword evidence="4" id="KW-0805">Transcription regulation</keyword>
<comment type="subcellular location">
    <subcellularLocation>
        <location evidence="1">Nucleus</location>
    </subcellularLocation>
</comment>
<evidence type="ECO:0000313" key="11">
    <source>
        <dbReference type="Proteomes" id="UP000799441"/>
    </source>
</evidence>
<sequence>MASSENGSAPRIEATGMKRRQSSVSEQQGNKRPRISPGKTSPDINQDRADGNEDEVVVAQGDTSSERRGDQLSQQQQQPSPDVKQRRVRDAVDAKERSRRLFGAALLGNVGQGNDRAAKRRQEIENRRKAELQRQDDERLEDKQRRLEQLHERRCKEQVIVDRDAMRARHNSQLHYARFLQTKAEPGIYYRPWELRPDEEELIDRQIDDMQDEIDQEIEEFDSRYGSERTQRNGPIQVYPSSEPASHDESPEGQQKETEKLLIMSLEKQNADTSIANAIQAENVPQAEELVVGTETKDRITTDSAADSKVDVLDDDGDHVVEGDEDTVIY</sequence>
<keyword evidence="11" id="KW-1185">Reference proteome</keyword>
<dbReference type="InterPro" id="IPR039853">
    <property type="entry name" value="Pinin"/>
</dbReference>
<evidence type="ECO:0000256" key="7">
    <source>
        <dbReference type="ARBA" id="ARBA00023242"/>
    </source>
</evidence>
<evidence type="ECO:0000256" key="4">
    <source>
        <dbReference type="ARBA" id="ARBA00023015"/>
    </source>
</evidence>
<dbReference type="GO" id="GO:0008380">
    <property type="term" value="P:RNA splicing"/>
    <property type="evidence" value="ECO:0007669"/>
    <property type="project" value="UniProtKB-KW"/>
</dbReference>
<evidence type="ECO:0000256" key="5">
    <source>
        <dbReference type="ARBA" id="ARBA00023163"/>
    </source>
</evidence>
<feature type="region of interest" description="Disordered" evidence="8">
    <location>
        <begin position="1"/>
        <end position="139"/>
    </location>
</feature>
<evidence type="ECO:0000256" key="1">
    <source>
        <dbReference type="ARBA" id="ARBA00004123"/>
    </source>
</evidence>
<protein>
    <recommendedName>
        <fullName evidence="9">Pinin/SDK/MemA protein domain-containing protein</fullName>
    </recommendedName>
</protein>
<feature type="compositionally biased region" description="Low complexity" evidence="8">
    <location>
        <begin position="71"/>
        <end position="81"/>
    </location>
</feature>
<comment type="similarity">
    <text evidence="2">Belongs to the pinin family.</text>
</comment>
<organism evidence="10 11">
    <name type="scientific">Polychaeton citri CBS 116435</name>
    <dbReference type="NCBI Taxonomy" id="1314669"/>
    <lineage>
        <taxon>Eukaryota</taxon>
        <taxon>Fungi</taxon>
        <taxon>Dikarya</taxon>
        <taxon>Ascomycota</taxon>
        <taxon>Pezizomycotina</taxon>
        <taxon>Dothideomycetes</taxon>
        <taxon>Dothideomycetidae</taxon>
        <taxon>Capnodiales</taxon>
        <taxon>Capnodiaceae</taxon>
        <taxon>Polychaeton</taxon>
    </lineage>
</organism>
<evidence type="ECO:0000256" key="6">
    <source>
        <dbReference type="ARBA" id="ARBA00023187"/>
    </source>
</evidence>
<dbReference type="GO" id="GO:0071013">
    <property type="term" value="C:catalytic step 2 spliceosome"/>
    <property type="evidence" value="ECO:0007669"/>
    <property type="project" value="TreeGrafter"/>
</dbReference>
<feature type="compositionally biased region" description="Basic and acidic residues" evidence="8">
    <location>
        <begin position="116"/>
        <end position="139"/>
    </location>
</feature>
<reference evidence="10" key="1">
    <citation type="journal article" date="2020" name="Stud. Mycol.">
        <title>101 Dothideomycetes genomes: a test case for predicting lifestyles and emergence of pathogens.</title>
        <authorList>
            <person name="Haridas S."/>
            <person name="Albert R."/>
            <person name="Binder M."/>
            <person name="Bloem J."/>
            <person name="Labutti K."/>
            <person name="Salamov A."/>
            <person name="Andreopoulos B."/>
            <person name="Baker S."/>
            <person name="Barry K."/>
            <person name="Bills G."/>
            <person name="Bluhm B."/>
            <person name="Cannon C."/>
            <person name="Castanera R."/>
            <person name="Culley D."/>
            <person name="Daum C."/>
            <person name="Ezra D."/>
            <person name="Gonzalez J."/>
            <person name="Henrissat B."/>
            <person name="Kuo A."/>
            <person name="Liang C."/>
            <person name="Lipzen A."/>
            <person name="Lutzoni F."/>
            <person name="Magnuson J."/>
            <person name="Mondo S."/>
            <person name="Nolan M."/>
            <person name="Ohm R."/>
            <person name="Pangilinan J."/>
            <person name="Park H.-J."/>
            <person name="Ramirez L."/>
            <person name="Alfaro M."/>
            <person name="Sun H."/>
            <person name="Tritt A."/>
            <person name="Yoshinaga Y."/>
            <person name="Zwiers L.-H."/>
            <person name="Turgeon B."/>
            <person name="Goodwin S."/>
            <person name="Spatafora J."/>
            <person name="Crous P."/>
            <person name="Grigoriev I."/>
        </authorList>
    </citation>
    <scope>NUCLEOTIDE SEQUENCE</scope>
    <source>
        <strain evidence="10">CBS 116435</strain>
    </source>
</reference>
<keyword evidence="6" id="KW-0508">mRNA splicing</keyword>
<evidence type="ECO:0000259" key="9">
    <source>
        <dbReference type="Pfam" id="PF04696"/>
    </source>
</evidence>
<evidence type="ECO:0000256" key="3">
    <source>
        <dbReference type="ARBA" id="ARBA00022664"/>
    </source>
</evidence>